<dbReference type="AlphaFoldDB" id="A0A9Q6Z536"/>
<dbReference type="EMBL" id="CP068108">
    <property type="protein sequence ID" value="QQT99226.1"/>
    <property type="molecule type" value="Genomic_DNA"/>
</dbReference>
<feature type="domain" description="DUF2147" evidence="2">
    <location>
        <begin position="28"/>
        <end position="142"/>
    </location>
</feature>
<evidence type="ECO:0000313" key="3">
    <source>
        <dbReference type="EMBL" id="QQT99226.1"/>
    </source>
</evidence>
<evidence type="ECO:0000259" key="2">
    <source>
        <dbReference type="Pfam" id="PF09917"/>
    </source>
</evidence>
<dbReference type="GeneID" id="93528695"/>
<dbReference type="RefSeq" id="WP_002987059.1">
    <property type="nucleotide sequence ID" value="NZ_CP068108.1"/>
</dbReference>
<dbReference type="Gene3D" id="2.40.128.520">
    <property type="match status" value="1"/>
</dbReference>
<name>A0A9Q6Z536_MYROD</name>
<proteinExistence type="predicted"/>
<protein>
    <submittedName>
        <fullName evidence="3">DUF2147 domain-containing protein</fullName>
    </submittedName>
</protein>
<evidence type="ECO:0000256" key="1">
    <source>
        <dbReference type="SAM" id="SignalP"/>
    </source>
</evidence>
<evidence type="ECO:0000313" key="4">
    <source>
        <dbReference type="Proteomes" id="UP000596202"/>
    </source>
</evidence>
<dbReference type="OrthoDB" id="9814399at2"/>
<dbReference type="PANTHER" id="PTHR36919">
    <property type="entry name" value="BLR1215 PROTEIN"/>
    <property type="match status" value="1"/>
</dbReference>
<feature type="signal peptide" evidence="1">
    <location>
        <begin position="1"/>
        <end position="20"/>
    </location>
</feature>
<dbReference type="Proteomes" id="UP000596202">
    <property type="component" value="Chromosome"/>
</dbReference>
<feature type="chain" id="PRO_5040296953" evidence="1">
    <location>
        <begin position="21"/>
        <end position="145"/>
    </location>
</feature>
<organism evidence="3 4">
    <name type="scientific">Myroides odoratus</name>
    <name type="common">Flavobacterium odoratum</name>
    <dbReference type="NCBI Taxonomy" id="256"/>
    <lineage>
        <taxon>Bacteria</taxon>
        <taxon>Pseudomonadati</taxon>
        <taxon>Bacteroidota</taxon>
        <taxon>Flavobacteriia</taxon>
        <taxon>Flavobacteriales</taxon>
        <taxon>Flavobacteriaceae</taxon>
        <taxon>Myroides</taxon>
    </lineage>
</organism>
<keyword evidence="1" id="KW-0732">Signal</keyword>
<dbReference type="PANTHER" id="PTHR36919:SF3">
    <property type="entry name" value="BLL5882 PROTEIN"/>
    <property type="match status" value="1"/>
</dbReference>
<dbReference type="Pfam" id="PF09917">
    <property type="entry name" value="DUF2147"/>
    <property type="match status" value="1"/>
</dbReference>
<reference evidence="3 4" key="1">
    <citation type="submission" date="2021-01" db="EMBL/GenBank/DDBJ databases">
        <title>FDA dAtabase for Regulatory Grade micrObial Sequences (FDA-ARGOS): Supporting development and validation of Infectious Disease Dx tests.</title>
        <authorList>
            <person name="Sproer C."/>
            <person name="Gronow S."/>
            <person name="Severitt S."/>
            <person name="Schroder I."/>
            <person name="Tallon L."/>
            <person name="Sadzewicz L."/>
            <person name="Zhao X."/>
            <person name="Boylan J."/>
            <person name="Ott S."/>
            <person name="Bowen H."/>
            <person name="Vavikolanu K."/>
            <person name="Mehta A."/>
            <person name="Aluvathingal J."/>
            <person name="Nadendla S."/>
            <person name="Lowell S."/>
            <person name="Myers T."/>
            <person name="Yan Y."/>
            <person name="Sichtig H."/>
        </authorList>
    </citation>
    <scope>NUCLEOTIDE SEQUENCE [LARGE SCALE GENOMIC DNA]</scope>
    <source>
        <strain evidence="3 4">FDAARGOS_1131</strain>
    </source>
</reference>
<sequence>MKKLMYAMLFLLGGLLNMNAQTEYSIVGKWKAVDSNGKDKAIVEIKENQGVYTGRIVSILDPDDKGKKCEKCPGGDVARTYEGLTIIKNMKKEERNKYSGGTILDPETGKEYSCSIKLVGYSKIEVTGTAQIYLLGKTTTWAKSS</sequence>
<accession>A0A9Q6Z536</accession>
<gene>
    <name evidence="3" type="ORF">I6I88_13560</name>
</gene>
<dbReference type="InterPro" id="IPR019223">
    <property type="entry name" value="DUF2147"/>
</dbReference>